<evidence type="ECO:0000313" key="2">
    <source>
        <dbReference type="EMBL" id="EES92057.1"/>
    </source>
</evidence>
<evidence type="ECO:0000313" key="3">
    <source>
        <dbReference type="Proteomes" id="UP000006160"/>
    </source>
</evidence>
<evidence type="ECO:0000256" key="1">
    <source>
        <dbReference type="SAM" id="MobiDB-lite"/>
    </source>
</evidence>
<comment type="caution">
    <text evidence="2">The sequence shown here is derived from an EMBL/GenBank/DDBJ whole genome shotgun (WGS) entry which is preliminary data.</text>
</comment>
<accession>A0A9P2G8K3</accession>
<feature type="region of interest" description="Disordered" evidence="1">
    <location>
        <begin position="119"/>
        <end position="182"/>
    </location>
</feature>
<sequence>MNINIKRENVKNLENNLLELGEYKFKNNSVNELINQIIKLNESILQDYKKFLYHKKRKKNKITDEKIEKAINMIEEHKISKKIIAQKYKISVPTLTKYINEKKVKNTVNFNQSEINNLTNNNNMKAEDLGENLGKDSAEDLGENLGKDSVENLGENLGKDSVENLGENLGKDSVENSAEDSAEDSLDIISNINIKLNRI</sequence>
<dbReference type="Proteomes" id="UP000006160">
    <property type="component" value="Unassembled WGS sequence"/>
</dbReference>
<name>A0A9P2G8K3_CLOBO</name>
<feature type="compositionally biased region" description="Basic and acidic residues" evidence="1">
    <location>
        <begin position="125"/>
        <end position="138"/>
    </location>
</feature>
<dbReference type="SUPFAM" id="SSF46689">
    <property type="entry name" value="Homeodomain-like"/>
    <property type="match status" value="1"/>
</dbReference>
<dbReference type="Gene3D" id="1.10.10.60">
    <property type="entry name" value="Homeodomain-like"/>
    <property type="match status" value="1"/>
</dbReference>
<dbReference type="InterPro" id="IPR009057">
    <property type="entry name" value="Homeodomain-like_sf"/>
</dbReference>
<dbReference type="AlphaFoldDB" id="A0A9P2G8K3"/>
<organism evidence="2 3">
    <name type="scientific">Clostridium botulinum D str. 1873</name>
    <dbReference type="NCBI Taxonomy" id="592027"/>
    <lineage>
        <taxon>Bacteria</taxon>
        <taxon>Bacillati</taxon>
        <taxon>Bacillota</taxon>
        <taxon>Clostridia</taxon>
        <taxon>Eubacteriales</taxon>
        <taxon>Clostridiaceae</taxon>
        <taxon>Clostridium</taxon>
    </lineage>
</organism>
<protein>
    <submittedName>
        <fullName evidence="2">Uncharacterized protein</fullName>
    </submittedName>
</protein>
<gene>
    <name evidence="2" type="ORF">CLG_B2260</name>
</gene>
<reference evidence="2 3" key="1">
    <citation type="submission" date="2009-10" db="EMBL/GenBank/DDBJ databases">
        <authorList>
            <person name="Shrivastava S."/>
            <person name="Brinkac L.B."/>
            <person name="Brown J.L."/>
            <person name="Bruce D.B."/>
            <person name="Detter C."/>
            <person name="Green L.D."/>
            <person name="Munk C.A."/>
            <person name="Rogers Y.C."/>
            <person name="Tapia R."/>
            <person name="Saunders E.S."/>
            <person name="Sims D.R."/>
            <person name="Smith L.A."/>
            <person name="Smith T.J."/>
            <person name="Sutton G."/>
            <person name="Brettin T."/>
        </authorList>
    </citation>
    <scope>NUCLEOTIDE SEQUENCE [LARGE SCALE GENOMIC DNA]</scope>
    <source>
        <strain evidence="3">D str. 1873</strain>
    </source>
</reference>
<dbReference type="RefSeq" id="WP_003374809.1">
    <property type="nucleotide sequence ID" value="NZ_ACSJ01000004.1"/>
</dbReference>
<dbReference type="EMBL" id="ACSJ01000004">
    <property type="protein sequence ID" value="EES92057.1"/>
    <property type="molecule type" value="Genomic_DNA"/>
</dbReference>
<proteinExistence type="predicted"/>